<sequence>MLFRVFLLLSSILLVTACTPVGTSSSGVDFISSAETSAVRARHVDTVNALRAERGLAPVQLSARLTAAALTHARDMSVQERAWHFGSDGTSPNDRAARAGFQGQVFGENISESFDDEVSLFQSWLDDPTTRRVMLAPQATSIGFGWFQESNGKLWWVQVIGGPS</sequence>
<proteinExistence type="predicted"/>
<dbReference type="InterPro" id="IPR014044">
    <property type="entry name" value="CAP_dom"/>
</dbReference>
<dbReference type="InterPro" id="IPR035940">
    <property type="entry name" value="CAP_sf"/>
</dbReference>
<feature type="chain" id="PRO_5026651068" evidence="1">
    <location>
        <begin position="18"/>
        <end position="164"/>
    </location>
</feature>
<dbReference type="PROSITE" id="PS51257">
    <property type="entry name" value="PROKAR_LIPOPROTEIN"/>
    <property type="match status" value="1"/>
</dbReference>
<dbReference type="PANTHER" id="PTHR31157:SF1">
    <property type="entry name" value="SCP DOMAIN-CONTAINING PROTEIN"/>
    <property type="match status" value="1"/>
</dbReference>
<dbReference type="PANTHER" id="PTHR31157">
    <property type="entry name" value="SCP DOMAIN-CONTAINING PROTEIN"/>
    <property type="match status" value="1"/>
</dbReference>
<feature type="domain" description="SCP" evidence="2">
    <location>
        <begin position="44"/>
        <end position="159"/>
    </location>
</feature>
<feature type="signal peptide" evidence="1">
    <location>
        <begin position="1"/>
        <end position="17"/>
    </location>
</feature>
<evidence type="ECO:0000259" key="2">
    <source>
        <dbReference type="Pfam" id="PF00188"/>
    </source>
</evidence>
<dbReference type="KEGG" id="amaq:GO499_15415"/>
<protein>
    <submittedName>
        <fullName evidence="3">CAP domain-containing protein</fullName>
    </submittedName>
</protein>
<name>A0A6P1T0M5_9RHOB</name>
<dbReference type="SUPFAM" id="SSF55797">
    <property type="entry name" value="PR-1-like"/>
    <property type="match status" value="1"/>
</dbReference>
<organism evidence="3 4">
    <name type="scientific">Algicella marina</name>
    <dbReference type="NCBI Taxonomy" id="2683284"/>
    <lineage>
        <taxon>Bacteria</taxon>
        <taxon>Pseudomonadati</taxon>
        <taxon>Pseudomonadota</taxon>
        <taxon>Alphaproteobacteria</taxon>
        <taxon>Rhodobacterales</taxon>
        <taxon>Paracoccaceae</taxon>
        <taxon>Algicella</taxon>
    </lineage>
</organism>
<dbReference type="Gene3D" id="3.40.33.10">
    <property type="entry name" value="CAP"/>
    <property type="match status" value="1"/>
</dbReference>
<dbReference type="RefSeq" id="WP_161863011.1">
    <property type="nucleotide sequence ID" value="NZ_CP046620.1"/>
</dbReference>
<dbReference type="Pfam" id="PF00188">
    <property type="entry name" value="CAP"/>
    <property type="match status" value="1"/>
</dbReference>
<evidence type="ECO:0000256" key="1">
    <source>
        <dbReference type="SAM" id="SignalP"/>
    </source>
</evidence>
<dbReference type="Proteomes" id="UP000464495">
    <property type="component" value="Chromosome"/>
</dbReference>
<dbReference type="EMBL" id="CP046620">
    <property type="protein sequence ID" value="QHQ36464.1"/>
    <property type="molecule type" value="Genomic_DNA"/>
</dbReference>
<dbReference type="AlphaFoldDB" id="A0A6P1T0M5"/>
<accession>A0A6P1T0M5</accession>
<keyword evidence="1" id="KW-0732">Signal</keyword>
<gene>
    <name evidence="3" type="ORF">GO499_15415</name>
</gene>
<evidence type="ECO:0000313" key="3">
    <source>
        <dbReference type="EMBL" id="QHQ36464.1"/>
    </source>
</evidence>
<evidence type="ECO:0000313" key="4">
    <source>
        <dbReference type="Proteomes" id="UP000464495"/>
    </source>
</evidence>
<reference evidence="3 4" key="1">
    <citation type="submission" date="2019-12" db="EMBL/GenBank/DDBJ databases">
        <title>Complete genome sequence of Algicella marina strain 9Alg 56(T) isolated from the red alga Tichocarpus crinitus.</title>
        <authorList>
            <person name="Kim S.-G."/>
            <person name="Nedashkovskaya O.I."/>
        </authorList>
    </citation>
    <scope>NUCLEOTIDE SEQUENCE [LARGE SCALE GENOMIC DNA]</scope>
    <source>
        <strain evidence="3 4">9Alg 56</strain>
    </source>
</reference>
<keyword evidence="4" id="KW-1185">Reference proteome</keyword>
<dbReference type="CDD" id="cd05379">
    <property type="entry name" value="CAP_bacterial"/>
    <property type="match status" value="1"/>
</dbReference>